<proteinExistence type="predicted"/>
<dbReference type="InterPro" id="IPR013096">
    <property type="entry name" value="Cupin_2"/>
</dbReference>
<accession>A0AAD9QSA6</accession>
<dbReference type="Proteomes" id="UP001249851">
    <property type="component" value="Unassembled WGS sequence"/>
</dbReference>
<evidence type="ECO:0000313" key="3">
    <source>
        <dbReference type="Proteomes" id="UP001249851"/>
    </source>
</evidence>
<organism evidence="2 3">
    <name type="scientific">Acropora cervicornis</name>
    <name type="common">Staghorn coral</name>
    <dbReference type="NCBI Taxonomy" id="6130"/>
    <lineage>
        <taxon>Eukaryota</taxon>
        <taxon>Metazoa</taxon>
        <taxon>Cnidaria</taxon>
        <taxon>Anthozoa</taxon>
        <taxon>Hexacorallia</taxon>
        <taxon>Scleractinia</taxon>
        <taxon>Astrocoeniina</taxon>
        <taxon>Acroporidae</taxon>
        <taxon>Acropora</taxon>
    </lineage>
</organism>
<dbReference type="EMBL" id="JARQWQ010000017">
    <property type="protein sequence ID" value="KAK2566475.1"/>
    <property type="molecule type" value="Genomic_DNA"/>
</dbReference>
<evidence type="ECO:0000313" key="2">
    <source>
        <dbReference type="EMBL" id="KAK2566475.1"/>
    </source>
</evidence>
<dbReference type="SUPFAM" id="SSF51182">
    <property type="entry name" value="RmlC-like cupins"/>
    <property type="match status" value="1"/>
</dbReference>
<dbReference type="Gene3D" id="2.60.120.10">
    <property type="entry name" value="Jelly Rolls"/>
    <property type="match status" value="1"/>
</dbReference>
<name>A0AAD9QSA6_ACRCE</name>
<feature type="domain" description="Cupin type-2" evidence="1">
    <location>
        <begin position="56"/>
        <end position="123"/>
    </location>
</feature>
<reference evidence="2" key="1">
    <citation type="journal article" date="2023" name="G3 (Bethesda)">
        <title>Whole genome assembly and annotation of the endangered Caribbean coral Acropora cervicornis.</title>
        <authorList>
            <person name="Selwyn J.D."/>
            <person name="Vollmer S.V."/>
        </authorList>
    </citation>
    <scope>NUCLEOTIDE SEQUENCE</scope>
    <source>
        <strain evidence="2">K2</strain>
    </source>
</reference>
<evidence type="ECO:0000259" key="1">
    <source>
        <dbReference type="Pfam" id="PF07883"/>
    </source>
</evidence>
<sequence length="138" mass="15218">MAGEIQTFKMGVYSRKLDEQPEISLSHGPTDSPIRKRTLFGPSLVPNVTGFSQAILPMGSSVERHVHESKYETFFCLKGKGKFVVGKTEETSDEDVELDLEPGSCITVAPQYWHSVHNVADDEGLIMLYFGVACPPSI</sequence>
<dbReference type="Pfam" id="PF07883">
    <property type="entry name" value="Cupin_2"/>
    <property type="match status" value="1"/>
</dbReference>
<keyword evidence="3" id="KW-1185">Reference proteome</keyword>
<dbReference type="CDD" id="cd02208">
    <property type="entry name" value="cupin_RmlC-like"/>
    <property type="match status" value="1"/>
</dbReference>
<comment type="caution">
    <text evidence="2">The sequence shown here is derived from an EMBL/GenBank/DDBJ whole genome shotgun (WGS) entry which is preliminary data.</text>
</comment>
<dbReference type="InterPro" id="IPR011051">
    <property type="entry name" value="RmlC_Cupin_sf"/>
</dbReference>
<reference evidence="2" key="2">
    <citation type="journal article" date="2023" name="Science">
        <title>Genomic signatures of disease resistance in endangered staghorn corals.</title>
        <authorList>
            <person name="Vollmer S.V."/>
            <person name="Selwyn J.D."/>
            <person name="Despard B.A."/>
            <person name="Roesel C.L."/>
        </authorList>
    </citation>
    <scope>NUCLEOTIDE SEQUENCE</scope>
    <source>
        <strain evidence="2">K2</strain>
    </source>
</reference>
<dbReference type="AlphaFoldDB" id="A0AAD9QSA6"/>
<protein>
    <recommendedName>
        <fullName evidence="1">Cupin type-2 domain-containing protein</fullName>
    </recommendedName>
</protein>
<gene>
    <name evidence="2" type="ORF">P5673_009997</name>
</gene>
<dbReference type="InterPro" id="IPR014710">
    <property type="entry name" value="RmlC-like_jellyroll"/>
</dbReference>